<evidence type="ECO:0000256" key="1">
    <source>
        <dbReference type="SAM" id="Phobius"/>
    </source>
</evidence>
<evidence type="ECO:0008006" key="4">
    <source>
        <dbReference type="Google" id="ProtNLM"/>
    </source>
</evidence>
<feature type="transmembrane region" description="Helical" evidence="1">
    <location>
        <begin position="33"/>
        <end position="55"/>
    </location>
</feature>
<evidence type="ECO:0000313" key="3">
    <source>
        <dbReference type="Proteomes" id="UP000230837"/>
    </source>
</evidence>
<proteinExistence type="predicted"/>
<dbReference type="AlphaFoldDB" id="A0A2M7IN32"/>
<reference evidence="3" key="1">
    <citation type="submission" date="2017-09" db="EMBL/GenBank/DDBJ databases">
        <title>Depth-based differentiation of microbial function through sediment-hosted aquifers and enrichment of novel symbionts in the deep terrestrial subsurface.</title>
        <authorList>
            <person name="Probst A.J."/>
            <person name="Ladd B."/>
            <person name="Jarett J.K."/>
            <person name="Geller-Mcgrath D.E."/>
            <person name="Sieber C.M.K."/>
            <person name="Emerson J.B."/>
            <person name="Anantharaman K."/>
            <person name="Thomas B.C."/>
            <person name="Malmstrom R."/>
            <person name="Stieglmeier M."/>
            <person name="Klingl A."/>
            <person name="Woyke T."/>
            <person name="Ryan C.M."/>
            <person name="Banfield J.F."/>
        </authorList>
    </citation>
    <scope>NUCLEOTIDE SEQUENCE [LARGE SCALE GENOMIC DNA]</scope>
</reference>
<sequence>MKLIIRISITAIALLIVSKLAIGIEIDGLYPALVTALILGFLNTIIKPILVILTLPVTIISLGLFIFVINASLFYFASTFIDGFSVVGFWSALVGSILVSVISTLGNKFIK</sequence>
<gene>
    <name evidence="2" type="ORF">COZ82_03240</name>
</gene>
<evidence type="ECO:0000313" key="2">
    <source>
        <dbReference type="EMBL" id="PIW96762.1"/>
    </source>
</evidence>
<feature type="transmembrane region" description="Helical" evidence="1">
    <location>
        <begin position="87"/>
        <end position="106"/>
    </location>
</feature>
<dbReference type="EMBL" id="PFHR01000172">
    <property type="protein sequence ID" value="PIW96762.1"/>
    <property type="molecule type" value="Genomic_DNA"/>
</dbReference>
<name>A0A2M7IN32_9BACT</name>
<accession>A0A2M7IN32</accession>
<keyword evidence="1" id="KW-0812">Transmembrane</keyword>
<dbReference type="PANTHER" id="PTHR37309">
    <property type="entry name" value="SLR0284 PROTEIN"/>
    <property type="match status" value="1"/>
</dbReference>
<dbReference type="Pfam" id="PF04020">
    <property type="entry name" value="Phage_holin_4_2"/>
    <property type="match status" value="1"/>
</dbReference>
<comment type="caution">
    <text evidence="2">The sequence shown here is derived from an EMBL/GenBank/DDBJ whole genome shotgun (WGS) entry which is preliminary data.</text>
</comment>
<dbReference type="Proteomes" id="UP000230837">
    <property type="component" value="Unassembled WGS sequence"/>
</dbReference>
<keyword evidence="1" id="KW-0472">Membrane</keyword>
<protein>
    <recommendedName>
        <fullName evidence="4">Phage holin family protein</fullName>
    </recommendedName>
</protein>
<feature type="transmembrane region" description="Helical" evidence="1">
    <location>
        <begin position="62"/>
        <end position="81"/>
    </location>
</feature>
<keyword evidence="1" id="KW-1133">Transmembrane helix</keyword>
<dbReference type="PANTHER" id="PTHR37309:SF1">
    <property type="entry name" value="SLR0284 PROTEIN"/>
    <property type="match status" value="1"/>
</dbReference>
<dbReference type="InterPro" id="IPR007165">
    <property type="entry name" value="Phage_holin_4_2"/>
</dbReference>
<organism evidence="2 3">
    <name type="scientific">Candidatus Kaiserbacteria bacterium CG_4_8_14_3_um_filter_38_9</name>
    <dbReference type="NCBI Taxonomy" id="1974599"/>
    <lineage>
        <taxon>Bacteria</taxon>
        <taxon>Candidatus Kaiseribacteriota</taxon>
    </lineage>
</organism>